<evidence type="ECO:0000256" key="6">
    <source>
        <dbReference type="ARBA" id="ARBA00022723"/>
    </source>
</evidence>
<comment type="cofactor">
    <cofactor evidence="2 9">
        <name>Mg(2+)</name>
        <dbReference type="ChEBI" id="CHEBI:18420"/>
    </cofactor>
</comment>
<evidence type="ECO:0000256" key="1">
    <source>
        <dbReference type="ARBA" id="ARBA00000012"/>
    </source>
</evidence>
<feature type="domain" description="Pterin-binding" evidence="10">
    <location>
        <begin position="20"/>
        <end position="269"/>
    </location>
</feature>
<dbReference type="SUPFAM" id="SSF51717">
    <property type="entry name" value="Dihydropteroate synthetase-like"/>
    <property type="match status" value="1"/>
</dbReference>
<dbReference type="InterPro" id="IPR000489">
    <property type="entry name" value="Pterin-binding_dom"/>
</dbReference>
<dbReference type="Proteomes" id="UP001597373">
    <property type="component" value="Unassembled WGS sequence"/>
</dbReference>
<dbReference type="PANTHER" id="PTHR20941">
    <property type="entry name" value="FOLATE SYNTHESIS PROTEINS"/>
    <property type="match status" value="1"/>
</dbReference>
<evidence type="ECO:0000256" key="7">
    <source>
        <dbReference type="ARBA" id="ARBA00022842"/>
    </source>
</evidence>
<evidence type="ECO:0000313" key="12">
    <source>
        <dbReference type="Proteomes" id="UP001597373"/>
    </source>
</evidence>
<dbReference type="EMBL" id="JBHUIR010000006">
    <property type="protein sequence ID" value="MFD2258523.1"/>
    <property type="molecule type" value="Genomic_DNA"/>
</dbReference>
<evidence type="ECO:0000256" key="2">
    <source>
        <dbReference type="ARBA" id="ARBA00001946"/>
    </source>
</evidence>
<evidence type="ECO:0000313" key="11">
    <source>
        <dbReference type="EMBL" id="MFD2258523.1"/>
    </source>
</evidence>
<dbReference type="PROSITE" id="PS50972">
    <property type="entry name" value="PTERIN_BINDING"/>
    <property type="match status" value="1"/>
</dbReference>
<comment type="caution">
    <text evidence="11">The sequence shown here is derived from an EMBL/GenBank/DDBJ whole genome shotgun (WGS) entry which is preliminary data.</text>
</comment>
<dbReference type="Gene3D" id="3.20.20.20">
    <property type="entry name" value="Dihydropteroate synthase-like"/>
    <property type="match status" value="1"/>
</dbReference>
<keyword evidence="12" id="KW-1185">Reference proteome</keyword>
<sequence>MKTFEWQLAHGKRLVLGPSSVLMGILNVTPDSFSDGGEYIDPEKAVAHAREMIAQGAAIIDVGGESTRPGATEVTPEEEQRRVLPVIETLAAEGNCIISVDTYRAETARKAVAAGAHIVNDVHGLQREPDIAHIAAETGAGLVIMHTGRGREDEKRPDVIEDQFVFLRRSLEIAHEAGVKDSQIVLDPGFGFAKDREEDLSLMARTGELHALGYPLLIGTSRKRMIGHLAGDDRLARDVGTSATSVILRLQGAHVFRVHNIPFNRDALAFADAVLARQLSRPAQK</sequence>
<dbReference type="PANTHER" id="PTHR20941:SF1">
    <property type="entry name" value="FOLIC ACID SYNTHESIS PROTEIN FOL1"/>
    <property type="match status" value="1"/>
</dbReference>
<dbReference type="NCBIfam" id="TIGR01496">
    <property type="entry name" value="DHPS"/>
    <property type="match status" value="1"/>
</dbReference>
<dbReference type="CDD" id="cd00739">
    <property type="entry name" value="DHPS"/>
    <property type="match status" value="1"/>
</dbReference>
<accession>A0ABW5DBR7</accession>
<name>A0ABW5DBR7_9HYPH</name>
<comment type="catalytic activity">
    <reaction evidence="1">
        <text>(7,8-dihydropterin-6-yl)methyl diphosphate + 4-aminobenzoate = 7,8-dihydropteroate + diphosphate</text>
        <dbReference type="Rhea" id="RHEA:19949"/>
        <dbReference type="ChEBI" id="CHEBI:17836"/>
        <dbReference type="ChEBI" id="CHEBI:17839"/>
        <dbReference type="ChEBI" id="CHEBI:33019"/>
        <dbReference type="ChEBI" id="CHEBI:72950"/>
        <dbReference type="EC" id="2.5.1.15"/>
    </reaction>
</comment>
<dbReference type="InterPro" id="IPR011005">
    <property type="entry name" value="Dihydropteroate_synth-like_sf"/>
</dbReference>
<comment type="similarity">
    <text evidence="9">Belongs to the DHPS family.</text>
</comment>
<proteinExistence type="inferred from homology"/>
<dbReference type="InterPro" id="IPR045031">
    <property type="entry name" value="DHP_synth-like"/>
</dbReference>
<dbReference type="Pfam" id="PF00809">
    <property type="entry name" value="Pterin_bind"/>
    <property type="match status" value="1"/>
</dbReference>
<dbReference type="PROSITE" id="PS00792">
    <property type="entry name" value="DHPS_1"/>
    <property type="match status" value="1"/>
</dbReference>
<dbReference type="RefSeq" id="WP_165277353.1">
    <property type="nucleotide sequence ID" value="NZ_BAABGS010000016.1"/>
</dbReference>
<reference evidence="12" key="1">
    <citation type="journal article" date="2019" name="Int. J. Syst. Evol. Microbiol.">
        <title>The Global Catalogue of Microorganisms (GCM) 10K type strain sequencing project: providing services to taxonomists for standard genome sequencing and annotation.</title>
        <authorList>
            <consortium name="The Broad Institute Genomics Platform"/>
            <consortium name="The Broad Institute Genome Sequencing Center for Infectious Disease"/>
            <person name="Wu L."/>
            <person name="Ma J."/>
        </authorList>
    </citation>
    <scope>NUCLEOTIDE SEQUENCE [LARGE SCALE GENOMIC DNA]</scope>
    <source>
        <strain evidence="12">KCTC 23707</strain>
    </source>
</reference>
<evidence type="ECO:0000256" key="3">
    <source>
        <dbReference type="ARBA" id="ARBA00004763"/>
    </source>
</evidence>
<comment type="function">
    <text evidence="9">Catalyzes the condensation of para-aminobenzoate (pABA) with 6-hydroxymethyl-7,8-dihydropterin diphosphate (DHPt-PP) to form 7,8-dihydropteroate (H2Pte), the immediate precursor of folate derivatives.</text>
</comment>
<dbReference type="EC" id="2.5.1.15" evidence="4 9"/>
<dbReference type="PROSITE" id="PS00793">
    <property type="entry name" value="DHPS_2"/>
    <property type="match status" value="1"/>
</dbReference>
<gene>
    <name evidence="11" type="primary">folP</name>
    <name evidence="11" type="ORF">ACFSMZ_01900</name>
</gene>
<dbReference type="GO" id="GO:0004156">
    <property type="term" value="F:dihydropteroate synthase activity"/>
    <property type="evidence" value="ECO:0007669"/>
    <property type="project" value="UniProtKB-EC"/>
</dbReference>
<keyword evidence="5 9" id="KW-0808">Transferase</keyword>
<comment type="pathway">
    <text evidence="3 9">Cofactor biosynthesis; tetrahydrofolate biosynthesis; 7,8-dihydrofolate from 2-amino-4-hydroxy-6-hydroxymethyl-7,8-dihydropteridine diphosphate and 4-aminobenzoate: step 1/2.</text>
</comment>
<evidence type="ECO:0000256" key="8">
    <source>
        <dbReference type="ARBA" id="ARBA00022909"/>
    </source>
</evidence>
<keyword evidence="8 9" id="KW-0289">Folate biosynthesis</keyword>
<keyword evidence="6 9" id="KW-0479">Metal-binding</keyword>
<keyword evidence="7 9" id="KW-0460">Magnesium</keyword>
<evidence type="ECO:0000259" key="10">
    <source>
        <dbReference type="PROSITE" id="PS50972"/>
    </source>
</evidence>
<dbReference type="InterPro" id="IPR006390">
    <property type="entry name" value="DHP_synth_dom"/>
</dbReference>
<evidence type="ECO:0000256" key="9">
    <source>
        <dbReference type="RuleBase" id="RU361205"/>
    </source>
</evidence>
<evidence type="ECO:0000256" key="4">
    <source>
        <dbReference type="ARBA" id="ARBA00012458"/>
    </source>
</evidence>
<evidence type="ECO:0000256" key="5">
    <source>
        <dbReference type="ARBA" id="ARBA00022679"/>
    </source>
</evidence>
<organism evidence="11 12">
    <name type="scientific">Chelativorans composti</name>
    <dbReference type="NCBI Taxonomy" id="768533"/>
    <lineage>
        <taxon>Bacteria</taxon>
        <taxon>Pseudomonadati</taxon>
        <taxon>Pseudomonadota</taxon>
        <taxon>Alphaproteobacteria</taxon>
        <taxon>Hyphomicrobiales</taxon>
        <taxon>Phyllobacteriaceae</taxon>
        <taxon>Chelativorans</taxon>
    </lineage>
</organism>
<protein>
    <recommendedName>
        <fullName evidence="4 9">Dihydropteroate synthase</fullName>
        <shortName evidence="9">DHPS</shortName>
        <ecNumber evidence="4 9">2.5.1.15</ecNumber>
    </recommendedName>
    <alternativeName>
        <fullName evidence="9">Dihydropteroate pyrophosphorylase</fullName>
    </alternativeName>
</protein>